<evidence type="ECO:0000256" key="6">
    <source>
        <dbReference type="ARBA" id="ARBA00022691"/>
    </source>
</evidence>
<evidence type="ECO:0000256" key="9">
    <source>
        <dbReference type="PROSITE-ProRule" id="PRU00916"/>
    </source>
</evidence>
<feature type="domain" description="SET" evidence="10">
    <location>
        <begin position="66"/>
        <end position="294"/>
    </location>
</feature>
<dbReference type="EMBL" id="AF071545">
    <property type="protein sequence ID" value="AAC29138.1"/>
    <property type="molecule type" value="mRNA"/>
</dbReference>
<dbReference type="InterPro" id="IPR015353">
    <property type="entry name" value="Rubisco_LSMT_subst-bd"/>
</dbReference>
<dbReference type="PANTHER" id="PTHR13271:SF113">
    <property type="entry name" value="[FRUCTOSE-BISPHOSPHATE ALDOLASE]-LYSINE N-METHYLTRANSFERASE, CHLOROPLASTIC"/>
    <property type="match status" value="1"/>
</dbReference>
<organism evidence="12">
    <name type="scientific">Spinacia oleracea</name>
    <name type="common">Spinach</name>
    <dbReference type="NCBI Taxonomy" id="3562"/>
    <lineage>
        <taxon>Eukaryota</taxon>
        <taxon>Viridiplantae</taxon>
        <taxon>Streptophyta</taxon>
        <taxon>Embryophyta</taxon>
        <taxon>Tracheophyta</taxon>
        <taxon>Spermatophyta</taxon>
        <taxon>Magnoliopsida</taxon>
        <taxon>eudicotyledons</taxon>
        <taxon>Gunneridae</taxon>
        <taxon>Pentapetalae</taxon>
        <taxon>Caryophyllales</taxon>
        <taxon>Chenopodiaceae</taxon>
        <taxon>Chenopodioideae</taxon>
        <taxon>Anserineae</taxon>
        <taxon>Spinacia</taxon>
    </lineage>
</organism>
<comment type="similarity">
    <text evidence="9">Belongs to the class V-like SAM-binding methyltransferase superfamily. Plant protein-lysine LSMT methyltransferase family.</text>
</comment>
<dbReference type="PIR" id="T08995">
    <property type="entry name" value="T08995"/>
</dbReference>
<dbReference type="FunFam" id="3.90.1420.10:FF:000004">
    <property type="entry name" value="Ribulose-1,5 bisphosphate carboxylase/oxygenase large subunit N-methyltransferase, chloroplastic"/>
    <property type="match status" value="1"/>
</dbReference>
<evidence type="ECO:0000256" key="7">
    <source>
        <dbReference type="ARBA" id="ARBA00022946"/>
    </source>
</evidence>
<keyword evidence="6 8" id="KW-0949">S-adenosyl-L-methionine</keyword>
<dbReference type="EC" id="2.1.1.43" evidence="12"/>
<dbReference type="SMR" id="O80013"/>
<sequence length="495" mass="55456">MATLFTLIPSSNSTFLNPFKTTQHSKLHFATPSPTFKNPLSIRCFRPPETDTPPEIQKFWGWLSDKGIISPKCPVKPGIVPEGLGLVAQKDISRNEVVLEVPQKFWINPDTVAASEIGSVCNGLKPWVSVALFLMREKKLGNSSSWKPYIDILPDSTNSTIYWSEEELSELQGSQLLNTTLGVKELVANEFAKLEEEVLVPHKQLFPFDVTQDDFFWAFGMLRSRAFTCLEGQSLVLIPLADLWVQQANHSPDITAPKYAWEIRGAGLFSRELVFSLRNPTPVKAGDQVLIQYDLNKSNAELALDYGLTESRSERNAYTLTLEIPESDSFYGDKLDIAESNGMGESAYFDIVLEQPLPANMLPYLRLVALGGEDAFLLESIFRNSIWGHLDLPISPANEELICQVIRDACTSALSGYSTTIAEDEKLLAEGDIDPRLEIAITIRLGEKKVLQQIDEEFKEREMELGGYEYYQERRLKDLGLAGAQGEKLPWIGEV</sequence>
<feature type="binding site" evidence="8">
    <location>
        <position position="293"/>
    </location>
    <ligand>
        <name>substrate</name>
    </ligand>
</feature>
<evidence type="ECO:0000256" key="3">
    <source>
        <dbReference type="ARBA" id="ARBA00022603"/>
    </source>
</evidence>
<protein>
    <submittedName>
        <fullName evidence="11">Ribulose-1,5-bisphosphate carboxylase/oxygenase N-methyltransferase</fullName>
    </submittedName>
    <submittedName>
        <fullName evidence="12">Ribulose-1,5-bisphosphate carboxylase/oxygenase small subunit N-methyltransferase II</fullName>
        <ecNumber evidence="12">2.1.1.43</ecNumber>
    </submittedName>
</protein>
<feature type="binding site" evidence="8">
    <location>
        <position position="242"/>
    </location>
    <ligand>
        <name>substrate</name>
    </ligand>
</feature>
<feature type="binding site" evidence="8">
    <location>
        <position position="261"/>
    </location>
    <ligand>
        <name>substrate</name>
    </ligand>
</feature>
<evidence type="ECO:0000256" key="5">
    <source>
        <dbReference type="ARBA" id="ARBA00022679"/>
    </source>
</evidence>
<evidence type="ECO:0000259" key="10">
    <source>
        <dbReference type="PROSITE" id="PS50280"/>
    </source>
</evidence>
<name>O80013_SPIOL</name>
<comment type="subcellular location">
    <subcellularLocation>
        <location evidence="1">Plastid</location>
        <location evidence="1">Chloroplast</location>
    </subcellularLocation>
</comment>
<dbReference type="InterPro" id="IPR050600">
    <property type="entry name" value="SETD3_SETD6_MTase"/>
</dbReference>
<dbReference type="GO" id="GO:0032259">
    <property type="term" value="P:methylation"/>
    <property type="evidence" value="ECO:0007669"/>
    <property type="project" value="UniProtKB-KW"/>
</dbReference>
<keyword evidence="2 12" id="KW-0150">Chloroplast</keyword>
<keyword evidence="3 9" id="KW-0489">Methyltransferase</keyword>
<dbReference type="InterPro" id="IPR001214">
    <property type="entry name" value="SET_dom"/>
</dbReference>
<feature type="binding site" evidence="8">
    <location>
        <begin position="249"/>
        <end position="250"/>
    </location>
    <ligand>
        <name>S-adenosyl-L-methionine</name>
        <dbReference type="ChEBI" id="CHEBI:59789"/>
    </ligand>
</feature>
<evidence type="ECO:0000256" key="8">
    <source>
        <dbReference type="PIRSR" id="PIRSR009328-1"/>
    </source>
</evidence>
<evidence type="ECO:0000256" key="2">
    <source>
        <dbReference type="ARBA" id="ARBA00022528"/>
    </source>
</evidence>
<dbReference type="InterPro" id="IPR036464">
    <property type="entry name" value="Rubisco_LSMT_subst-bd_sf"/>
</dbReference>
<dbReference type="AlphaFoldDB" id="O80013"/>
<dbReference type="PIRSF" id="PIRSF009328">
    <property type="entry name" value="RMT_SET"/>
    <property type="match status" value="1"/>
</dbReference>
<keyword evidence="4 12" id="KW-0934">Plastid</keyword>
<dbReference type="SUPFAM" id="SSF82199">
    <property type="entry name" value="SET domain"/>
    <property type="match status" value="1"/>
</dbReference>
<dbReference type="GO" id="GO:0009507">
    <property type="term" value="C:chloroplast"/>
    <property type="evidence" value="ECO:0007669"/>
    <property type="project" value="UniProtKB-SubCell"/>
</dbReference>
<dbReference type="InterPro" id="IPR046341">
    <property type="entry name" value="SET_dom_sf"/>
</dbReference>
<evidence type="ECO:0000256" key="1">
    <source>
        <dbReference type="ARBA" id="ARBA00004229"/>
    </source>
</evidence>
<reference evidence="12" key="1">
    <citation type="journal article" date="1999" name="J. Biol. Chem.">
        <title>Rubisco small and large subunit N-methyltransferases. Bi- and mono-functional methyltransferases that methylate the small and large subunits of Rubisco.</title>
        <authorList>
            <person name="Ying Z."/>
            <person name="Mulligan R.M."/>
            <person name="Janney N."/>
            <person name="Houtz R.L."/>
        </authorList>
    </citation>
    <scope>NUCLEOTIDE SEQUENCE</scope>
</reference>
<accession>O80013</accession>
<dbReference type="Gene3D" id="3.90.1420.10">
    <property type="entry name" value="Rubisco LSMT, substrate-binding domain"/>
    <property type="match status" value="1"/>
</dbReference>
<keyword evidence="5 12" id="KW-0808">Transferase</keyword>
<dbReference type="PROSITE" id="PS50280">
    <property type="entry name" value="SET"/>
    <property type="match status" value="1"/>
</dbReference>
<feature type="binding site" evidence="8">
    <location>
        <position position="225"/>
    </location>
    <ligand>
        <name>substrate</name>
    </ligand>
</feature>
<dbReference type="EMBL" id="AF071543">
    <property type="protein sequence ID" value="AAC29136.1"/>
    <property type="molecule type" value="Genomic_DNA"/>
</dbReference>
<dbReference type="GO" id="GO:0016279">
    <property type="term" value="F:protein-lysine N-methyltransferase activity"/>
    <property type="evidence" value="ECO:0007669"/>
    <property type="project" value="InterPro"/>
</dbReference>
<dbReference type="BRENDA" id="2.1.1.127">
    <property type="organism ID" value="5812"/>
</dbReference>
<dbReference type="InterPro" id="IPR011192">
    <property type="entry name" value="Rubisco_LSMT_MeTrfase_plant"/>
</dbReference>
<dbReference type="Pfam" id="PF09273">
    <property type="entry name" value="Rubis-subs-bind"/>
    <property type="match status" value="1"/>
</dbReference>
<evidence type="ECO:0000256" key="4">
    <source>
        <dbReference type="ARBA" id="ARBA00022640"/>
    </source>
</evidence>
<keyword evidence="7" id="KW-0809">Transit peptide</keyword>
<evidence type="ECO:0000313" key="11">
    <source>
        <dbReference type="EMBL" id="AAC29136.1"/>
    </source>
</evidence>
<dbReference type="FunFam" id="3.90.1410.10:FF:000005">
    <property type="entry name" value="Ribulose-1,5 bisphosphate carboxylase/oxygenase large subunit N-methyltransferase, chloroplastic"/>
    <property type="match status" value="1"/>
</dbReference>
<dbReference type="Gene3D" id="3.90.1410.10">
    <property type="entry name" value="set domain protein methyltransferase, domain 1"/>
    <property type="match status" value="1"/>
</dbReference>
<dbReference type="GO" id="GO:0030785">
    <property type="term" value="F:[ribulose-bisphosphate carboxylase]-lysine N-methyltransferase activity"/>
    <property type="evidence" value="ECO:0007669"/>
    <property type="project" value="InterPro"/>
</dbReference>
<dbReference type="PROSITE" id="PS51583">
    <property type="entry name" value="SAM_MT127"/>
    <property type="match status" value="1"/>
</dbReference>
<geneLocation type="chloroplast" evidence="12"/>
<dbReference type="SUPFAM" id="SSF81822">
    <property type="entry name" value="RuBisCo LSMT C-terminal, substrate-binding domain"/>
    <property type="match status" value="1"/>
</dbReference>
<dbReference type="PANTHER" id="PTHR13271">
    <property type="entry name" value="UNCHARACTERIZED PUTATIVE METHYLTRANSFERASE"/>
    <property type="match status" value="1"/>
</dbReference>
<feature type="binding site" evidence="8">
    <location>
        <position position="306"/>
    </location>
    <ligand>
        <name>substrate</name>
    </ligand>
</feature>
<proteinExistence type="evidence at transcript level"/>
<dbReference type="InterPro" id="IPR044431">
    <property type="entry name" value="SET_RBCMT"/>
</dbReference>
<dbReference type="CDD" id="cd19179">
    <property type="entry name" value="SET_RBCMT"/>
    <property type="match status" value="1"/>
</dbReference>
<evidence type="ECO:0000313" key="12">
    <source>
        <dbReference type="EMBL" id="AAC29138.1"/>
    </source>
</evidence>
<feature type="binding site" evidence="8">
    <location>
        <position position="225"/>
    </location>
    <ligand>
        <name>S-adenosyl-L-methionine</name>
        <dbReference type="ChEBI" id="CHEBI:59789"/>
    </ligand>
</feature>
<gene>
    <name evidence="12" type="primary">rbcL</name>
</gene>
<feature type="binding site" evidence="8">
    <location>
        <begin position="82"/>
        <end position="84"/>
    </location>
    <ligand>
        <name>S-adenosyl-L-methionine</name>
        <dbReference type="ChEBI" id="CHEBI:59789"/>
    </ligand>
</feature>